<feature type="compositionally biased region" description="Basic and acidic residues" evidence="1">
    <location>
        <begin position="416"/>
        <end position="435"/>
    </location>
</feature>
<dbReference type="EMBL" id="BKCJ010121471">
    <property type="protein sequence ID" value="GEX65360.1"/>
    <property type="molecule type" value="Genomic_DNA"/>
</dbReference>
<protein>
    <submittedName>
        <fullName evidence="2">Uncharacterized protein</fullName>
    </submittedName>
</protein>
<reference evidence="2" key="1">
    <citation type="journal article" date="2019" name="Sci. Rep.">
        <title>Draft genome of Tanacetum cinerariifolium, the natural source of mosquito coil.</title>
        <authorList>
            <person name="Yamashiro T."/>
            <person name="Shiraishi A."/>
            <person name="Satake H."/>
            <person name="Nakayama K."/>
        </authorList>
    </citation>
    <scope>NUCLEOTIDE SEQUENCE</scope>
</reference>
<feature type="region of interest" description="Disordered" evidence="1">
    <location>
        <begin position="356"/>
        <end position="435"/>
    </location>
</feature>
<evidence type="ECO:0000256" key="1">
    <source>
        <dbReference type="SAM" id="MobiDB-lite"/>
    </source>
</evidence>
<name>A0A699H9G0_TANCI</name>
<dbReference type="AlphaFoldDB" id="A0A699H9G0"/>
<evidence type="ECO:0000313" key="2">
    <source>
        <dbReference type="EMBL" id="GEX65360.1"/>
    </source>
</evidence>
<comment type="caution">
    <text evidence="2">The sequence shown here is derived from an EMBL/GenBank/DDBJ whole genome shotgun (WGS) entry which is preliminary data.</text>
</comment>
<sequence length="435" mass="48318">MIKWDINWTRSCVDVVAFSCDLSLLCSQLLEKCLVKPFLFIFTALEITDTSKADVRKTEEVKDDNKKAKLPPSSFSLFVSSGFGNQFLNLSFDISIVGNLKDTADVEINSLLDVQIQQEIPHIQSPSILIAPVSVIPKPMVLSPIPEIPTETSATTLPPPLSATSIILVLQQRSTPIPTPPITTVALVVTTIPDLLPIIIQRVSVLEKDIQELKDVDHTTTLLASLRSKIQLAVNAYLGSDVIKESVQANFINEVKNLLPKFLPRAVSDFATLVIQSTVKKALEKTPIVSAQSSSQAQSSLKAVESLSEYELKTILYENMDKSRSYLTHDKHQALFYALLNSMCLDNFVARGQANPKKILRKRDHDDDNKDEDPSARPDQDKKTKNVEPKKEPVEEPAFEMASDDIEQTVDDLVNDAERPQEDATQTKDKALNKD</sequence>
<accession>A0A699H9G0</accession>
<feature type="compositionally biased region" description="Basic and acidic residues" evidence="1">
    <location>
        <begin position="363"/>
        <end position="394"/>
    </location>
</feature>
<proteinExistence type="predicted"/>
<gene>
    <name evidence="2" type="ORF">Tci_337335</name>
</gene>
<feature type="compositionally biased region" description="Acidic residues" evidence="1">
    <location>
        <begin position="395"/>
        <end position="415"/>
    </location>
</feature>
<organism evidence="2">
    <name type="scientific">Tanacetum cinerariifolium</name>
    <name type="common">Dalmatian daisy</name>
    <name type="synonym">Chrysanthemum cinerariifolium</name>
    <dbReference type="NCBI Taxonomy" id="118510"/>
    <lineage>
        <taxon>Eukaryota</taxon>
        <taxon>Viridiplantae</taxon>
        <taxon>Streptophyta</taxon>
        <taxon>Embryophyta</taxon>
        <taxon>Tracheophyta</taxon>
        <taxon>Spermatophyta</taxon>
        <taxon>Magnoliopsida</taxon>
        <taxon>eudicotyledons</taxon>
        <taxon>Gunneridae</taxon>
        <taxon>Pentapetalae</taxon>
        <taxon>asterids</taxon>
        <taxon>campanulids</taxon>
        <taxon>Asterales</taxon>
        <taxon>Asteraceae</taxon>
        <taxon>Asteroideae</taxon>
        <taxon>Anthemideae</taxon>
        <taxon>Anthemidinae</taxon>
        <taxon>Tanacetum</taxon>
    </lineage>
</organism>